<feature type="domain" description="ABC transmembrane type-1" evidence="8">
    <location>
        <begin position="69"/>
        <end position="278"/>
    </location>
</feature>
<evidence type="ECO:0000313" key="10">
    <source>
        <dbReference type="Proteomes" id="UP000518300"/>
    </source>
</evidence>
<dbReference type="PANTHER" id="PTHR30193:SF1">
    <property type="entry name" value="ABC TRANSPORTER PERMEASE PROTEIN YESP-RELATED"/>
    <property type="match status" value="1"/>
</dbReference>
<feature type="transmembrane region" description="Helical" evidence="7">
    <location>
        <begin position="155"/>
        <end position="174"/>
    </location>
</feature>
<keyword evidence="6 7" id="KW-0472">Membrane</keyword>
<evidence type="ECO:0000313" key="9">
    <source>
        <dbReference type="EMBL" id="NMO14882.1"/>
    </source>
</evidence>
<evidence type="ECO:0000256" key="3">
    <source>
        <dbReference type="ARBA" id="ARBA00022475"/>
    </source>
</evidence>
<reference evidence="9 10" key="1">
    <citation type="submission" date="2020-04" db="EMBL/GenBank/DDBJ databases">
        <title>Draft genome of Pyxidicoccus fallax type strain.</title>
        <authorList>
            <person name="Whitworth D.E."/>
        </authorList>
    </citation>
    <scope>NUCLEOTIDE SEQUENCE [LARGE SCALE GENOMIC DNA]</scope>
    <source>
        <strain evidence="9 10">DSM 14698</strain>
    </source>
</reference>
<organism evidence="9 10">
    <name type="scientific">Pyxidicoccus fallax</name>
    <dbReference type="NCBI Taxonomy" id="394095"/>
    <lineage>
        <taxon>Bacteria</taxon>
        <taxon>Pseudomonadati</taxon>
        <taxon>Myxococcota</taxon>
        <taxon>Myxococcia</taxon>
        <taxon>Myxococcales</taxon>
        <taxon>Cystobacterineae</taxon>
        <taxon>Myxococcaceae</taxon>
        <taxon>Pyxidicoccus</taxon>
    </lineage>
</organism>
<dbReference type="PROSITE" id="PS50928">
    <property type="entry name" value="ABC_TM1"/>
    <property type="match status" value="1"/>
</dbReference>
<gene>
    <name evidence="9" type="ORF">HG543_08420</name>
</gene>
<evidence type="ECO:0000256" key="6">
    <source>
        <dbReference type="ARBA" id="ARBA00023136"/>
    </source>
</evidence>
<comment type="similarity">
    <text evidence="7">Belongs to the binding-protein-dependent transport system permease family.</text>
</comment>
<comment type="caution">
    <text evidence="9">The sequence shown here is derived from an EMBL/GenBank/DDBJ whole genome shotgun (WGS) entry which is preliminary data.</text>
</comment>
<dbReference type="SUPFAM" id="SSF161098">
    <property type="entry name" value="MetI-like"/>
    <property type="match status" value="1"/>
</dbReference>
<evidence type="ECO:0000256" key="4">
    <source>
        <dbReference type="ARBA" id="ARBA00022692"/>
    </source>
</evidence>
<feature type="transmembrane region" description="Helical" evidence="7">
    <location>
        <begin position="73"/>
        <end position="93"/>
    </location>
</feature>
<evidence type="ECO:0000259" key="8">
    <source>
        <dbReference type="PROSITE" id="PS50928"/>
    </source>
</evidence>
<name>A0A848L9F2_9BACT</name>
<keyword evidence="5 7" id="KW-1133">Transmembrane helix</keyword>
<dbReference type="RefSeq" id="WP_169344173.1">
    <property type="nucleotide sequence ID" value="NZ_JABBJJ010000027.1"/>
</dbReference>
<dbReference type="InterPro" id="IPR000515">
    <property type="entry name" value="MetI-like"/>
</dbReference>
<comment type="subcellular location">
    <subcellularLocation>
        <location evidence="1 7">Cell membrane</location>
        <topology evidence="1 7">Multi-pass membrane protein</topology>
    </subcellularLocation>
</comment>
<evidence type="ECO:0000256" key="7">
    <source>
        <dbReference type="RuleBase" id="RU363032"/>
    </source>
</evidence>
<feature type="transmembrane region" description="Helical" evidence="7">
    <location>
        <begin position="12"/>
        <end position="39"/>
    </location>
</feature>
<keyword evidence="2 7" id="KW-0813">Transport</keyword>
<dbReference type="Pfam" id="PF00528">
    <property type="entry name" value="BPD_transp_1"/>
    <property type="match status" value="1"/>
</dbReference>
<sequence>MKPGAPRGREAMVWLAAPFLVAAALLVGLPALLALGLAFTEYDALSAPRFVGVDHFLRLWDDPLFWTALGNSLLFAAMAVPLRLAVALGLALLLHRGGRLARSAVFLPTVVPDIAYALLWLWLLNPLYGPLALALKAVGVADTGWLLTPWGARGALVALTVFQLGEVFVVLLAARRELPEELYELCELEGGGALTVFSKVTLPLMAPTLALLAARDVVVSLQTTFVPALVITQGGPRYATTFLPLYIYQNGFEYLRLGYASAMTWVMFLVTAAMVAAQLWVLRGWRASKEA</sequence>
<evidence type="ECO:0000256" key="5">
    <source>
        <dbReference type="ARBA" id="ARBA00022989"/>
    </source>
</evidence>
<dbReference type="GO" id="GO:0055085">
    <property type="term" value="P:transmembrane transport"/>
    <property type="evidence" value="ECO:0007669"/>
    <property type="project" value="InterPro"/>
</dbReference>
<evidence type="ECO:0000256" key="2">
    <source>
        <dbReference type="ARBA" id="ARBA00022448"/>
    </source>
</evidence>
<dbReference type="AlphaFoldDB" id="A0A848L9F2"/>
<dbReference type="Proteomes" id="UP000518300">
    <property type="component" value="Unassembled WGS sequence"/>
</dbReference>
<protein>
    <submittedName>
        <fullName evidence="9">Sugar ABC transporter permease</fullName>
    </submittedName>
</protein>
<proteinExistence type="inferred from homology"/>
<dbReference type="EMBL" id="JABBJJ010000027">
    <property type="protein sequence ID" value="NMO14882.1"/>
    <property type="molecule type" value="Genomic_DNA"/>
</dbReference>
<keyword evidence="10" id="KW-1185">Reference proteome</keyword>
<keyword evidence="4 7" id="KW-0812">Transmembrane</keyword>
<dbReference type="GO" id="GO:0005886">
    <property type="term" value="C:plasma membrane"/>
    <property type="evidence" value="ECO:0007669"/>
    <property type="project" value="UniProtKB-SubCell"/>
</dbReference>
<accession>A0A848L9F2</accession>
<keyword evidence="3" id="KW-1003">Cell membrane</keyword>
<dbReference type="InterPro" id="IPR051393">
    <property type="entry name" value="ABC_transporter_permease"/>
</dbReference>
<dbReference type="InterPro" id="IPR035906">
    <property type="entry name" value="MetI-like_sf"/>
</dbReference>
<dbReference type="Gene3D" id="1.10.3720.10">
    <property type="entry name" value="MetI-like"/>
    <property type="match status" value="1"/>
</dbReference>
<feature type="transmembrane region" description="Helical" evidence="7">
    <location>
        <begin position="262"/>
        <end position="282"/>
    </location>
</feature>
<evidence type="ECO:0000256" key="1">
    <source>
        <dbReference type="ARBA" id="ARBA00004651"/>
    </source>
</evidence>
<feature type="transmembrane region" description="Helical" evidence="7">
    <location>
        <begin position="105"/>
        <end position="123"/>
    </location>
</feature>
<dbReference type="PANTHER" id="PTHR30193">
    <property type="entry name" value="ABC TRANSPORTER PERMEASE PROTEIN"/>
    <property type="match status" value="1"/>
</dbReference>